<name>A0AAN9B519_9CAEN</name>
<accession>A0AAN9B519</accession>
<organism evidence="1 2">
    <name type="scientific">Littorina saxatilis</name>
    <dbReference type="NCBI Taxonomy" id="31220"/>
    <lineage>
        <taxon>Eukaryota</taxon>
        <taxon>Metazoa</taxon>
        <taxon>Spiralia</taxon>
        <taxon>Lophotrochozoa</taxon>
        <taxon>Mollusca</taxon>
        <taxon>Gastropoda</taxon>
        <taxon>Caenogastropoda</taxon>
        <taxon>Littorinimorpha</taxon>
        <taxon>Littorinoidea</taxon>
        <taxon>Littorinidae</taxon>
        <taxon>Littorina</taxon>
    </lineage>
</organism>
<evidence type="ECO:0008006" key="3">
    <source>
        <dbReference type="Google" id="ProtNLM"/>
    </source>
</evidence>
<dbReference type="AlphaFoldDB" id="A0AAN9B519"/>
<evidence type="ECO:0000313" key="2">
    <source>
        <dbReference type="Proteomes" id="UP001374579"/>
    </source>
</evidence>
<dbReference type="PROSITE" id="PS00018">
    <property type="entry name" value="EF_HAND_1"/>
    <property type="match status" value="1"/>
</dbReference>
<reference evidence="1 2" key="1">
    <citation type="submission" date="2024-02" db="EMBL/GenBank/DDBJ databases">
        <title>Chromosome-scale genome assembly of the rough periwinkle Littorina saxatilis.</title>
        <authorList>
            <person name="De Jode A."/>
            <person name="Faria R."/>
            <person name="Formenti G."/>
            <person name="Sims Y."/>
            <person name="Smith T.P."/>
            <person name="Tracey A."/>
            <person name="Wood J.M.D."/>
            <person name="Zagrodzka Z.B."/>
            <person name="Johannesson K."/>
            <person name="Butlin R.K."/>
            <person name="Leder E.H."/>
        </authorList>
    </citation>
    <scope>NUCLEOTIDE SEQUENCE [LARGE SCALE GENOMIC DNA]</scope>
    <source>
        <strain evidence="1">Snail1</strain>
        <tissue evidence="1">Muscle</tissue>
    </source>
</reference>
<gene>
    <name evidence="1" type="ORF">V1264_003572</name>
</gene>
<comment type="caution">
    <text evidence="1">The sequence shown here is derived from an EMBL/GenBank/DDBJ whole genome shotgun (WGS) entry which is preliminary data.</text>
</comment>
<dbReference type="InterPro" id="IPR018247">
    <property type="entry name" value="EF_Hand_1_Ca_BS"/>
</dbReference>
<dbReference type="EMBL" id="JBAMIC010000012">
    <property type="protein sequence ID" value="KAK7099431.1"/>
    <property type="molecule type" value="Genomic_DNA"/>
</dbReference>
<keyword evidence="2" id="KW-1185">Reference proteome</keyword>
<sequence length="106" mass="11488">MTYTRVLCPLLSDTNWDKTCNKRGALRSADDLSDAEVTQLTADLVKNCPSLGFDPTVGLTKDAVDAAFHKNDADGSGALAGKELEDFNDNINAYEMCKDLDQAVSR</sequence>
<protein>
    <recommendedName>
        <fullName evidence="3">EF-hand domain-containing protein</fullName>
    </recommendedName>
</protein>
<proteinExistence type="predicted"/>
<dbReference type="Proteomes" id="UP001374579">
    <property type="component" value="Unassembled WGS sequence"/>
</dbReference>
<evidence type="ECO:0000313" key="1">
    <source>
        <dbReference type="EMBL" id="KAK7099431.1"/>
    </source>
</evidence>